<sequence length="274" mass="31659">MARNARREGGEQTGNNTTIGEGNNQATMETPRTTQQLIEVLVGALQARQSGGRSTIIERFRKMNPPPFKGISDSQAIQDWISRLEKIFDAVECPETEKVTCAAFIMEGEADRWWKLERERFTVNHELITWEKFEDCLYERYFPQSIRDQKAVDFLELVQGNNTVGEYEAKFTELSRFAPQVISSENLKARKFERGLRYELRKQVTILRLPTFTEVLDRAFIAEKETEEGRKFREQRKRSASGGDQWKMTNDPSKKPTTNSYKGKGKDEQVAKCP</sequence>
<feature type="region of interest" description="Disordered" evidence="1">
    <location>
        <begin position="1"/>
        <end position="27"/>
    </location>
</feature>
<feature type="domain" description="Retrotransposon gag" evidence="2">
    <location>
        <begin position="102"/>
        <end position="197"/>
    </location>
</feature>
<organism evidence="3 4">
    <name type="scientific">Buddleja alternifolia</name>
    <dbReference type="NCBI Taxonomy" id="168488"/>
    <lineage>
        <taxon>Eukaryota</taxon>
        <taxon>Viridiplantae</taxon>
        <taxon>Streptophyta</taxon>
        <taxon>Embryophyta</taxon>
        <taxon>Tracheophyta</taxon>
        <taxon>Spermatophyta</taxon>
        <taxon>Magnoliopsida</taxon>
        <taxon>eudicotyledons</taxon>
        <taxon>Gunneridae</taxon>
        <taxon>Pentapetalae</taxon>
        <taxon>asterids</taxon>
        <taxon>lamiids</taxon>
        <taxon>Lamiales</taxon>
        <taxon>Scrophulariaceae</taxon>
        <taxon>Buddlejeae</taxon>
        <taxon>Buddleja</taxon>
    </lineage>
</organism>
<dbReference type="EMBL" id="WHWC01000007">
    <property type="protein sequence ID" value="KAG8379341.1"/>
    <property type="molecule type" value="Genomic_DNA"/>
</dbReference>
<name>A0AAV6X961_9LAMI</name>
<feature type="compositionally biased region" description="Polar residues" evidence="1">
    <location>
        <begin position="247"/>
        <end position="261"/>
    </location>
</feature>
<feature type="region of interest" description="Disordered" evidence="1">
    <location>
        <begin position="227"/>
        <end position="274"/>
    </location>
</feature>
<evidence type="ECO:0000313" key="3">
    <source>
        <dbReference type="EMBL" id="KAG8379341.1"/>
    </source>
</evidence>
<reference evidence="3" key="1">
    <citation type="submission" date="2019-10" db="EMBL/GenBank/DDBJ databases">
        <authorList>
            <person name="Zhang R."/>
            <person name="Pan Y."/>
            <person name="Wang J."/>
            <person name="Ma R."/>
            <person name="Yu S."/>
        </authorList>
    </citation>
    <scope>NUCLEOTIDE SEQUENCE</scope>
    <source>
        <strain evidence="3">LA-IB0</strain>
        <tissue evidence="3">Leaf</tissue>
    </source>
</reference>
<evidence type="ECO:0000259" key="2">
    <source>
        <dbReference type="Pfam" id="PF03732"/>
    </source>
</evidence>
<evidence type="ECO:0000256" key="1">
    <source>
        <dbReference type="SAM" id="MobiDB-lite"/>
    </source>
</evidence>
<dbReference type="AlphaFoldDB" id="A0AAV6X961"/>
<keyword evidence="4" id="KW-1185">Reference proteome</keyword>
<dbReference type="InterPro" id="IPR005162">
    <property type="entry name" value="Retrotrans_gag_dom"/>
</dbReference>
<accession>A0AAV6X961</accession>
<dbReference type="PANTHER" id="PTHR34482">
    <property type="entry name" value="DNA DAMAGE-INDUCIBLE PROTEIN 1-LIKE"/>
    <property type="match status" value="1"/>
</dbReference>
<dbReference type="PANTHER" id="PTHR34482:SF36">
    <property type="entry name" value="RETROTRANSPOSON GAG DOMAIN-CONTAINING PROTEIN"/>
    <property type="match status" value="1"/>
</dbReference>
<comment type="caution">
    <text evidence="3">The sequence shown here is derived from an EMBL/GenBank/DDBJ whole genome shotgun (WGS) entry which is preliminary data.</text>
</comment>
<gene>
    <name evidence="3" type="ORF">BUALT_Bualt07G0078300</name>
</gene>
<proteinExistence type="predicted"/>
<evidence type="ECO:0000313" key="4">
    <source>
        <dbReference type="Proteomes" id="UP000826271"/>
    </source>
</evidence>
<dbReference type="Pfam" id="PF03732">
    <property type="entry name" value="Retrotrans_gag"/>
    <property type="match status" value="1"/>
</dbReference>
<feature type="compositionally biased region" description="Basic and acidic residues" evidence="1">
    <location>
        <begin position="264"/>
        <end position="274"/>
    </location>
</feature>
<feature type="compositionally biased region" description="Low complexity" evidence="1">
    <location>
        <begin position="13"/>
        <end position="25"/>
    </location>
</feature>
<protein>
    <recommendedName>
        <fullName evidence="2">Retrotransposon gag domain-containing protein</fullName>
    </recommendedName>
</protein>
<feature type="compositionally biased region" description="Basic and acidic residues" evidence="1">
    <location>
        <begin position="1"/>
        <end position="10"/>
    </location>
</feature>
<dbReference type="Proteomes" id="UP000826271">
    <property type="component" value="Unassembled WGS sequence"/>
</dbReference>